<dbReference type="Proteomes" id="UP000694700">
    <property type="component" value="Unplaced"/>
</dbReference>
<dbReference type="PANTHER" id="PTHR10316">
    <property type="entry name" value="MEMBRANE ASSOCIATED GUANYLATE KINASE-RELATED"/>
    <property type="match status" value="1"/>
</dbReference>
<dbReference type="InterPro" id="IPR027417">
    <property type="entry name" value="P-loop_NTPase"/>
</dbReference>
<organism evidence="5 6">
    <name type="scientific">Cyprinus carpio</name>
    <name type="common">Common carp</name>
    <dbReference type="NCBI Taxonomy" id="7962"/>
    <lineage>
        <taxon>Eukaryota</taxon>
        <taxon>Metazoa</taxon>
        <taxon>Chordata</taxon>
        <taxon>Craniata</taxon>
        <taxon>Vertebrata</taxon>
        <taxon>Euteleostomi</taxon>
        <taxon>Actinopterygii</taxon>
        <taxon>Neopterygii</taxon>
        <taxon>Teleostei</taxon>
        <taxon>Ostariophysi</taxon>
        <taxon>Cypriniformes</taxon>
        <taxon>Cyprinidae</taxon>
        <taxon>Cyprininae</taxon>
        <taxon>Cyprinus</taxon>
    </lineage>
</organism>
<dbReference type="GO" id="GO:0005911">
    <property type="term" value="C:cell-cell junction"/>
    <property type="evidence" value="ECO:0007669"/>
    <property type="project" value="TreeGrafter"/>
</dbReference>
<dbReference type="PROSITE" id="PS00856">
    <property type="entry name" value="GUANYLATE_KINASE_1"/>
    <property type="match status" value="1"/>
</dbReference>
<dbReference type="Ensembl" id="ENSCCRT00015080675.1">
    <property type="protein sequence ID" value="ENSCCRP00015078116.1"/>
    <property type="gene ID" value="ENSCCRG00015031624.1"/>
</dbReference>
<dbReference type="SMART" id="SM00072">
    <property type="entry name" value="GuKc"/>
    <property type="match status" value="1"/>
</dbReference>
<dbReference type="AlphaFoldDB" id="A0A8C1X816"/>
<name>A0A8C1X816_CYPCA</name>
<dbReference type="SUPFAM" id="SSF50156">
    <property type="entry name" value="PDZ domain-like"/>
    <property type="match status" value="1"/>
</dbReference>
<evidence type="ECO:0000256" key="1">
    <source>
        <dbReference type="ARBA" id="ARBA00004170"/>
    </source>
</evidence>
<dbReference type="GO" id="GO:0016020">
    <property type="term" value="C:membrane"/>
    <property type="evidence" value="ECO:0007669"/>
    <property type="project" value="UniProtKB-SubCell"/>
</dbReference>
<dbReference type="PROSITE" id="PS50106">
    <property type="entry name" value="PDZ"/>
    <property type="match status" value="1"/>
</dbReference>
<keyword evidence="2" id="KW-0472">Membrane</keyword>
<dbReference type="SMART" id="SM00228">
    <property type="entry name" value="PDZ"/>
    <property type="match status" value="1"/>
</dbReference>
<proteinExistence type="predicted"/>
<dbReference type="GO" id="GO:0007165">
    <property type="term" value="P:signal transduction"/>
    <property type="evidence" value="ECO:0007669"/>
    <property type="project" value="TreeGrafter"/>
</dbReference>
<comment type="subcellular location">
    <subcellularLocation>
        <location evidence="1">Membrane</location>
        <topology evidence="1">Peripheral membrane protein</topology>
    </subcellularLocation>
</comment>
<protein>
    <submittedName>
        <fullName evidence="5">MAGI family member, X-linked b</fullName>
    </submittedName>
</protein>
<dbReference type="InterPro" id="IPR008145">
    <property type="entry name" value="GK/Ca_channel_bsu"/>
</dbReference>
<feature type="domain" description="Guanylate kinase-like" evidence="3">
    <location>
        <begin position="98"/>
        <end position="175"/>
    </location>
</feature>
<evidence type="ECO:0000259" key="3">
    <source>
        <dbReference type="PROSITE" id="PS50052"/>
    </source>
</evidence>
<reference evidence="5" key="1">
    <citation type="submission" date="2025-08" db="UniProtKB">
        <authorList>
            <consortium name="Ensembl"/>
        </authorList>
    </citation>
    <scope>IDENTIFICATION</scope>
</reference>
<dbReference type="PANTHER" id="PTHR10316:SF41">
    <property type="entry name" value="MAGI FAMILY MEMBER, X-LINKED A-RELATED"/>
    <property type="match status" value="1"/>
</dbReference>
<dbReference type="InterPro" id="IPR008144">
    <property type="entry name" value="Guanylate_kin-like_dom"/>
</dbReference>
<evidence type="ECO:0000256" key="2">
    <source>
        <dbReference type="ARBA" id="ARBA00023136"/>
    </source>
</evidence>
<evidence type="ECO:0000259" key="4">
    <source>
        <dbReference type="PROSITE" id="PS50106"/>
    </source>
</evidence>
<dbReference type="InterPro" id="IPR020590">
    <property type="entry name" value="Guanylate_kinase_CS"/>
</dbReference>
<dbReference type="SUPFAM" id="SSF52540">
    <property type="entry name" value="P-loop containing nucleoside triphosphate hydrolases"/>
    <property type="match status" value="1"/>
</dbReference>
<dbReference type="Pfam" id="PF00625">
    <property type="entry name" value="Guanylate_kin"/>
    <property type="match status" value="1"/>
</dbReference>
<feature type="domain" description="PDZ" evidence="4">
    <location>
        <begin position="19"/>
        <end position="94"/>
    </location>
</feature>
<dbReference type="InterPro" id="IPR001478">
    <property type="entry name" value="PDZ"/>
</dbReference>
<evidence type="ECO:0000313" key="5">
    <source>
        <dbReference type="Ensembl" id="ENSCCRP00015078116.1"/>
    </source>
</evidence>
<accession>A0A8C1X816</accession>
<dbReference type="GO" id="GO:0005737">
    <property type="term" value="C:cytoplasm"/>
    <property type="evidence" value="ECO:0007669"/>
    <property type="project" value="TreeGrafter"/>
</dbReference>
<dbReference type="InterPro" id="IPR036034">
    <property type="entry name" value="PDZ_sf"/>
</dbReference>
<sequence length="232" mass="25091">MSKVAVKKLHWQSKVQETSVSLVDSSGELGIGIGGGADYGEFPFITAAAGEGITVGDIILEIGGTPILGLTLGDVRGLLNSCPHPICIKTVSPGSTLCRDLRLYLSKCFTLGSADSQLQQMIRENLYLRAVPCTTRQPRDGEITGVDYNFVSVEEFFSLEESGALLESGKFKGHYGSQGQDHLPSLIKRIKCISIKNSAAFTKCHKHHSHLADTTRFDLLTTAKASYSINTR</sequence>
<dbReference type="PROSITE" id="PS50052">
    <property type="entry name" value="GUANYLATE_KINASE_2"/>
    <property type="match status" value="1"/>
</dbReference>
<evidence type="ECO:0000313" key="6">
    <source>
        <dbReference type="Proteomes" id="UP000694700"/>
    </source>
</evidence>
<dbReference type="Gene3D" id="3.30.63.10">
    <property type="entry name" value="Guanylate Kinase phosphate binding domain"/>
    <property type="match status" value="1"/>
</dbReference>
<dbReference type="Gene3D" id="2.30.42.10">
    <property type="match status" value="1"/>
</dbReference>